<organism evidence="7 8">
    <name type="scientific">Marinomonas piezotolerans</name>
    <dbReference type="NCBI Taxonomy" id="2213058"/>
    <lineage>
        <taxon>Bacteria</taxon>
        <taxon>Pseudomonadati</taxon>
        <taxon>Pseudomonadota</taxon>
        <taxon>Gammaproteobacteria</taxon>
        <taxon>Oceanospirillales</taxon>
        <taxon>Oceanospirillaceae</taxon>
        <taxon>Marinomonas</taxon>
    </lineage>
</organism>
<keyword evidence="3 6" id="KW-0812">Transmembrane</keyword>
<name>A0A370UD08_9GAMM</name>
<dbReference type="Gene3D" id="1.20.1250.20">
    <property type="entry name" value="MFS general substrate transporter like domains"/>
    <property type="match status" value="1"/>
</dbReference>
<keyword evidence="5 6" id="KW-0472">Membrane</keyword>
<evidence type="ECO:0000256" key="4">
    <source>
        <dbReference type="ARBA" id="ARBA00022989"/>
    </source>
</evidence>
<dbReference type="AlphaFoldDB" id="A0A370UD08"/>
<dbReference type="GO" id="GO:0022857">
    <property type="term" value="F:transmembrane transporter activity"/>
    <property type="evidence" value="ECO:0007669"/>
    <property type="project" value="InterPro"/>
</dbReference>
<dbReference type="EMBL" id="QKRA01000001">
    <property type="protein sequence ID" value="RDL45664.1"/>
    <property type="molecule type" value="Genomic_DNA"/>
</dbReference>
<reference evidence="7 8" key="1">
    <citation type="submission" date="2018-06" db="EMBL/GenBank/DDBJ databases">
        <title>Marinomonas sp. YLB-05 draft genome sequence.</title>
        <authorList>
            <person name="Yu L."/>
            <person name="Tang X."/>
        </authorList>
    </citation>
    <scope>NUCLEOTIDE SEQUENCE [LARGE SCALE GENOMIC DNA]</scope>
    <source>
        <strain evidence="7 8">YLB-05</strain>
    </source>
</reference>
<feature type="transmembrane region" description="Helical" evidence="6">
    <location>
        <begin position="276"/>
        <end position="294"/>
    </location>
</feature>
<dbReference type="InterPro" id="IPR036259">
    <property type="entry name" value="MFS_trans_sf"/>
</dbReference>
<feature type="transmembrane region" description="Helical" evidence="6">
    <location>
        <begin position="250"/>
        <end position="269"/>
    </location>
</feature>
<dbReference type="GO" id="GO:0005886">
    <property type="term" value="C:plasma membrane"/>
    <property type="evidence" value="ECO:0007669"/>
    <property type="project" value="UniProtKB-SubCell"/>
</dbReference>
<sequence>MTTSSIAEPIGVQRNESHMRLWAVVAIAAVVPALLMMGPVVAGQLATQMGMNASQIGLLFMSENGAMSLATLPALYWLSRINLKQASLAFGTVFIAANLLSIWAATSDVLIGLRILSGVAGGSLTVICIATAGTFAKPDRAYGFWVLGQLSLGAIGLTLLPRLFEVYGLGAFFMTLSILMALCLPLMRFLPERIQGKASKSASKASLWSLKPICGLAAVLFFYISLNGTWTFMGTLAGEVGINPQVSGDILAIATLFGIGGALIAAFMGGRRSYKIPLIIGYLVMVFSVLALLAEPDVLRYSLAAFAFKFTWTFVLPFILASLARLDSNGQIMNLSNLVIGGGLAIGPMLAGQIIETLSGVETFLYVAAALTITSLLLMLSLQKTKQEG</sequence>
<evidence type="ECO:0000256" key="3">
    <source>
        <dbReference type="ARBA" id="ARBA00022692"/>
    </source>
</evidence>
<dbReference type="Proteomes" id="UP000254326">
    <property type="component" value="Unassembled WGS sequence"/>
</dbReference>
<gene>
    <name evidence="7" type="ORF">DN730_01010</name>
</gene>
<feature type="transmembrane region" description="Helical" evidence="6">
    <location>
        <begin position="332"/>
        <end position="351"/>
    </location>
</feature>
<keyword evidence="2" id="KW-1003">Cell membrane</keyword>
<dbReference type="Pfam" id="PF07690">
    <property type="entry name" value="MFS_1"/>
    <property type="match status" value="1"/>
</dbReference>
<dbReference type="InterPro" id="IPR011701">
    <property type="entry name" value="MFS"/>
</dbReference>
<comment type="subcellular location">
    <subcellularLocation>
        <location evidence="1">Cell membrane</location>
        <topology evidence="1">Multi-pass membrane protein</topology>
    </subcellularLocation>
</comment>
<feature type="transmembrane region" description="Helical" evidence="6">
    <location>
        <begin position="86"/>
        <end position="105"/>
    </location>
</feature>
<feature type="transmembrane region" description="Helical" evidence="6">
    <location>
        <begin position="58"/>
        <end position="79"/>
    </location>
</feature>
<proteinExistence type="predicted"/>
<feature type="transmembrane region" description="Helical" evidence="6">
    <location>
        <begin position="363"/>
        <end position="382"/>
    </location>
</feature>
<feature type="transmembrane region" description="Helical" evidence="6">
    <location>
        <begin position="300"/>
        <end position="320"/>
    </location>
</feature>
<keyword evidence="4 6" id="KW-1133">Transmembrane helix</keyword>
<feature type="transmembrane region" description="Helical" evidence="6">
    <location>
        <begin position="166"/>
        <end position="187"/>
    </location>
</feature>
<feature type="transmembrane region" description="Helical" evidence="6">
    <location>
        <begin position="21"/>
        <end position="46"/>
    </location>
</feature>
<evidence type="ECO:0000313" key="8">
    <source>
        <dbReference type="Proteomes" id="UP000254326"/>
    </source>
</evidence>
<dbReference type="RefSeq" id="WP_115466253.1">
    <property type="nucleotide sequence ID" value="NZ_QKRA01000001.1"/>
</dbReference>
<dbReference type="InterPro" id="IPR050189">
    <property type="entry name" value="MFS_Efflux_Transporters"/>
</dbReference>
<accession>A0A370UD08</accession>
<evidence type="ECO:0000256" key="2">
    <source>
        <dbReference type="ARBA" id="ARBA00022475"/>
    </source>
</evidence>
<protein>
    <submittedName>
        <fullName evidence="7">MFS transporter</fullName>
    </submittedName>
</protein>
<keyword evidence="8" id="KW-1185">Reference proteome</keyword>
<comment type="caution">
    <text evidence="7">The sequence shown here is derived from an EMBL/GenBank/DDBJ whole genome shotgun (WGS) entry which is preliminary data.</text>
</comment>
<evidence type="ECO:0000313" key="7">
    <source>
        <dbReference type="EMBL" id="RDL45664.1"/>
    </source>
</evidence>
<feature type="transmembrane region" description="Helical" evidence="6">
    <location>
        <begin position="142"/>
        <end position="160"/>
    </location>
</feature>
<evidence type="ECO:0000256" key="1">
    <source>
        <dbReference type="ARBA" id="ARBA00004651"/>
    </source>
</evidence>
<feature type="transmembrane region" description="Helical" evidence="6">
    <location>
        <begin position="208"/>
        <end position="230"/>
    </location>
</feature>
<evidence type="ECO:0000256" key="6">
    <source>
        <dbReference type="SAM" id="Phobius"/>
    </source>
</evidence>
<dbReference type="PANTHER" id="PTHR43124:SF10">
    <property type="entry name" value="PURINE EFFLUX PUMP PBUE"/>
    <property type="match status" value="1"/>
</dbReference>
<feature type="transmembrane region" description="Helical" evidence="6">
    <location>
        <begin position="111"/>
        <end position="135"/>
    </location>
</feature>
<evidence type="ECO:0000256" key="5">
    <source>
        <dbReference type="ARBA" id="ARBA00023136"/>
    </source>
</evidence>
<dbReference type="SUPFAM" id="SSF103473">
    <property type="entry name" value="MFS general substrate transporter"/>
    <property type="match status" value="1"/>
</dbReference>
<dbReference type="PANTHER" id="PTHR43124">
    <property type="entry name" value="PURINE EFFLUX PUMP PBUE"/>
    <property type="match status" value="1"/>
</dbReference>
<dbReference type="OrthoDB" id="5869542at2"/>